<accession>A0ABD7KCI5</accession>
<gene>
    <name evidence="3" type="ORF">SAMEA2273136_00546</name>
    <name evidence="2" type="ORF">SAMEA2273443_02959</name>
</gene>
<organism evidence="3 5">
    <name type="scientific">Enterobacter roggenkampii</name>
    <dbReference type="NCBI Taxonomy" id="1812935"/>
    <lineage>
        <taxon>Bacteria</taxon>
        <taxon>Pseudomonadati</taxon>
        <taxon>Pseudomonadota</taxon>
        <taxon>Gammaproteobacteria</taxon>
        <taxon>Enterobacterales</taxon>
        <taxon>Enterobacteriaceae</taxon>
        <taxon>Enterobacter</taxon>
        <taxon>Enterobacter cloacae complex</taxon>
    </lineage>
</organism>
<keyword evidence="4" id="KW-1185">Reference proteome</keyword>
<reference evidence="4 5" key="1">
    <citation type="submission" date="2016-03" db="EMBL/GenBank/DDBJ databases">
        <authorList>
            <consortium name="Pathogen Informatics"/>
        </authorList>
    </citation>
    <scope>NUCLEOTIDE SEQUENCE [LARGE SCALE GENOMIC DNA]</scope>
    <source>
        <strain evidence="4">e2161</strain>
        <strain evidence="2">E2161</strain>
        <strain evidence="5">e264</strain>
        <strain evidence="3">E264</strain>
    </source>
</reference>
<feature type="signal peptide" evidence="1">
    <location>
        <begin position="1"/>
        <end position="23"/>
    </location>
</feature>
<sequence>MKYIFILLSCVSLTLIFLPSGYAAEVTVNAEFKPSAANPDVVDFTNITPSTGFCVGDRAKTCPEGTFSIETGIVVGNKILRGTGGVLREQTFQKIKSNWQYVTLTDAETGKTIILQFRITLLGQRFYHRDKGLYNKMNGAGTLPGGGCTGTQGWALSDGSSYRFAWLHPDRATSTCNRAPVSSLDLNNVDIDEVSIGYELRSITSPLTLPNGNYRGGFQYSVGKDKDIDLGEGTYNDTFLQVYINAEIKHDFNATIQGSNRIELIPPGGWRSWSNSSIPQFRLEGTGQVTMTASSPVSITAYCTHEQLKSCALKREGGEETVAVDINFSMPGVHERDTGESVTRVAIPITTPTTPGVIIEPDSYLNGVTGQVHFTVNEVESLKMASHPGSSWKGAATLVFDVDIPFLPDP</sequence>
<feature type="chain" id="PRO_5044727908" description="Fimbrial protein" evidence="1">
    <location>
        <begin position="24"/>
        <end position="410"/>
    </location>
</feature>
<dbReference type="AlphaFoldDB" id="A0ABD7KCI5"/>
<keyword evidence="1" id="KW-0732">Signal</keyword>
<evidence type="ECO:0000313" key="4">
    <source>
        <dbReference type="Proteomes" id="UP000077063"/>
    </source>
</evidence>
<evidence type="ECO:0000313" key="2">
    <source>
        <dbReference type="EMBL" id="SAA81251.1"/>
    </source>
</evidence>
<proteinExistence type="predicted"/>
<dbReference type="EMBL" id="FKDD01000002">
    <property type="protein sequence ID" value="SAB48094.1"/>
    <property type="molecule type" value="Genomic_DNA"/>
</dbReference>
<evidence type="ECO:0000256" key="1">
    <source>
        <dbReference type="SAM" id="SignalP"/>
    </source>
</evidence>
<evidence type="ECO:0008006" key="6">
    <source>
        <dbReference type="Google" id="ProtNLM"/>
    </source>
</evidence>
<dbReference type="EMBL" id="FKDK01000012">
    <property type="protein sequence ID" value="SAA81251.1"/>
    <property type="molecule type" value="Genomic_DNA"/>
</dbReference>
<protein>
    <recommendedName>
        <fullName evidence="6">Fimbrial protein</fullName>
    </recommendedName>
</protein>
<evidence type="ECO:0000313" key="3">
    <source>
        <dbReference type="EMBL" id="SAB48094.1"/>
    </source>
</evidence>
<name>A0ABD7KCI5_9ENTR</name>
<dbReference type="Proteomes" id="UP000077278">
    <property type="component" value="Unassembled WGS sequence"/>
</dbReference>
<evidence type="ECO:0000313" key="5">
    <source>
        <dbReference type="Proteomes" id="UP000077278"/>
    </source>
</evidence>
<dbReference type="Proteomes" id="UP000077063">
    <property type="component" value="Unassembled WGS sequence"/>
</dbReference>
<comment type="caution">
    <text evidence="3">The sequence shown here is derived from an EMBL/GenBank/DDBJ whole genome shotgun (WGS) entry which is preliminary data.</text>
</comment>
<dbReference type="RefSeq" id="WP_128301361.1">
    <property type="nucleotide sequence ID" value="NZ_CP086201.1"/>
</dbReference>